<dbReference type="CDD" id="cd00761">
    <property type="entry name" value="Glyco_tranf_GTA_type"/>
    <property type="match status" value="1"/>
</dbReference>
<evidence type="ECO:0000313" key="4">
    <source>
        <dbReference type="Proteomes" id="UP001164803"/>
    </source>
</evidence>
<evidence type="ECO:0000256" key="1">
    <source>
        <dbReference type="ARBA" id="ARBA00006739"/>
    </source>
</evidence>
<dbReference type="Proteomes" id="UP001164803">
    <property type="component" value="Chromosome"/>
</dbReference>
<name>A0ABY6Z3W9_9BACL</name>
<keyword evidence="4" id="KW-1185">Reference proteome</keyword>
<protein>
    <submittedName>
        <fullName evidence="3">Glycosyltransferase family 2 protein</fullName>
    </submittedName>
</protein>
<gene>
    <name evidence="3" type="ORF">NZD86_22485</name>
</gene>
<dbReference type="PANTHER" id="PTHR22916">
    <property type="entry name" value="GLYCOSYLTRANSFERASE"/>
    <property type="match status" value="1"/>
</dbReference>
<sequence>MTEPLVTVLIPAYNRADYLGATVESVQRQTETNWRCIVIDDHSEDNTREVGLRYVAGDDRISILTLPENRGLGQALNAGLEEVRTPYFVILDSDDWFSDHTISACLTEMSRHTDDVSLVCGNAAIWEEMEDGSLVRRGTQFGQAFADQYEFFMYGPNLVPRFLRTSTVRDVGGFEVDPLTQGRMFEDKLLLLKLIHISRFAYVNDELYHIRIHKTNMTKPETRDKFIEIKRYIYTRMLKEWGDEYEVEFFIHPEGWLDVKALKPKAKRPD</sequence>
<comment type="similarity">
    <text evidence="1">Belongs to the glycosyltransferase 2 family.</text>
</comment>
<reference evidence="3" key="1">
    <citation type="submission" date="2022-08" db="EMBL/GenBank/DDBJ databases">
        <title>Alicyclobacillus dauci DSM2870, complete genome.</title>
        <authorList>
            <person name="Wang Q."/>
            <person name="Cai R."/>
            <person name="Wang Z."/>
        </authorList>
    </citation>
    <scope>NUCLEOTIDE SEQUENCE</scope>
    <source>
        <strain evidence="3">DSM 28700</strain>
    </source>
</reference>
<dbReference type="Gene3D" id="3.90.550.10">
    <property type="entry name" value="Spore Coat Polysaccharide Biosynthesis Protein SpsA, Chain A"/>
    <property type="match status" value="1"/>
</dbReference>
<feature type="domain" description="Glycosyltransferase 2-like" evidence="2">
    <location>
        <begin position="7"/>
        <end position="134"/>
    </location>
</feature>
<evidence type="ECO:0000259" key="2">
    <source>
        <dbReference type="Pfam" id="PF00535"/>
    </source>
</evidence>
<dbReference type="PANTHER" id="PTHR22916:SF3">
    <property type="entry name" value="UDP-GLCNAC:BETAGAL BETA-1,3-N-ACETYLGLUCOSAMINYLTRANSFERASE-LIKE PROTEIN 1"/>
    <property type="match status" value="1"/>
</dbReference>
<proteinExistence type="inferred from homology"/>
<dbReference type="RefSeq" id="WP_268044298.1">
    <property type="nucleotide sequence ID" value="NZ_CP104064.1"/>
</dbReference>
<dbReference type="SUPFAM" id="SSF53448">
    <property type="entry name" value="Nucleotide-diphospho-sugar transferases"/>
    <property type="match status" value="1"/>
</dbReference>
<dbReference type="InterPro" id="IPR001173">
    <property type="entry name" value="Glyco_trans_2-like"/>
</dbReference>
<dbReference type="Pfam" id="PF00535">
    <property type="entry name" value="Glycos_transf_2"/>
    <property type="match status" value="1"/>
</dbReference>
<dbReference type="EMBL" id="CP104064">
    <property type="protein sequence ID" value="WAH36896.1"/>
    <property type="molecule type" value="Genomic_DNA"/>
</dbReference>
<organism evidence="3 4">
    <name type="scientific">Alicyclobacillus dauci</name>
    <dbReference type="NCBI Taxonomy" id="1475485"/>
    <lineage>
        <taxon>Bacteria</taxon>
        <taxon>Bacillati</taxon>
        <taxon>Bacillota</taxon>
        <taxon>Bacilli</taxon>
        <taxon>Bacillales</taxon>
        <taxon>Alicyclobacillaceae</taxon>
        <taxon>Alicyclobacillus</taxon>
    </lineage>
</organism>
<dbReference type="InterPro" id="IPR029044">
    <property type="entry name" value="Nucleotide-diphossugar_trans"/>
</dbReference>
<evidence type="ECO:0000313" key="3">
    <source>
        <dbReference type="EMBL" id="WAH36896.1"/>
    </source>
</evidence>
<accession>A0ABY6Z3W9</accession>